<proteinExistence type="predicted"/>
<evidence type="ECO:0008006" key="3">
    <source>
        <dbReference type="Google" id="ProtNLM"/>
    </source>
</evidence>
<evidence type="ECO:0000313" key="2">
    <source>
        <dbReference type="Proteomes" id="UP000469558"/>
    </source>
</evidence>
<name>A0A8T9C8V5_9HELO</name>
<dbReference type="PANTHER" id="PTHR47842">
    <property type="entry name" value="EXPRESSED PROTEIN"/>
    <property type="match status" value="1"/>
</dbReference>
<organism evidence="1 2">
    <name type="scientific">Lachnellula suecica</name>
    <dbReference type="NCBI Taxonomy" id="602035"/>
    <lineage>
        <taxon>Eukaryota</taxon>
        <taxon>Fungi</taxon>
        <taxon>Dikarya</taxon>
        <taxon>Ascomycota</taxon>
        <taxon>Pezizomycotina</taxon>
        <taxon>Leotiomycetes</taxon>
        <taxon>Helotiales</taxon>
        <taxon>Lachnaceae</taxon>
        <taxon>Lachnellula</taxon>
    </lineage>
</organism>
<dbReference type="InterPro" id="IPR029058">
    <property type="entry name" value="AB_hydrolase_fold"/>
</dbReference>
<gene>
    <name evidence="1" type="ORF">LSUE1_G003687</name>
</gene>
<comment type="caution">
    <text evidence="1">The sequence shown here is derived from an EMBL/GenBank/DDBJ whole genome shotgun (WGS) entry which is preliminary data.</text>
</comment>
<protein>
    <recommendedName>
        <fullName evidence="3">DUF676 domain-containing protein</fullName>
    </recommendedName>
</protein>
<dbReference type="Gene3D" id="3.40.50.1820">
    <property type="entry name" value="alpha/beta hydrolase"/>
    <property type="match status" value="1"/>
</dbReference>
<sequence>MKKTLLLCFIHGFKGGDDTFGGFPEHLRAIVQNGLPKIRILAIQYPKFETQGDLTKCVSKFREWLQEKIIDLEVENGSPSPTIDPSVRTILIGHSMGGIVAADTAILITSDKMIESSEPDKPETTQFNSLMFPYIQGVLAFDTPYLGISPGVVAHGAEGHYNTASAALTQLSGLSSAIWGTKEATDATKDKKPVAALPAPPAAPATGWAKWGKIAAAAGGVAAVAGAGTAAFINRDKITSGWSWVGSHLEFVGCLMQGENLRKRVSAMVEMRENLDVGWANLYTRLGKQAVSKNDGSMVGSVIGNTRTFCNLPKKNAKDFWQEAINDAAHDETGAHMAMFYPKDNPGYYGMADAAKKLIVEWSSNDWYESSTGEQSSTIPMEHEL</sequence>
<dbReference type="SUPFAM" id="SSF53474">
    <property type="entry name" value="alpha/beta-Hydrolases"/>
    <property type="match status" value="1"/>
</dbReference>
<keyword evidence="2" id="KW-1185">Reference proteome</keyword>
<dbReference type="Proteomes" id="UP000469558">
    <property type="component" value="Unassembled WGS sequence"/>
</dbReference>
<dbReference type="PANTHER" id="PTHR47842:SF1">
    <property type="entry name" value="DUF676 DOMAIN-CONTAINING PROTEIN"/>
    <property type="match status" value="1"/>
</dbReference>
<accession>A0A8T9C8V5</accession>
<dbReference type="AlphaFoldDB" id="A0A8T9C8V5"/>
<reference evidence="1 2" key="1">
    <citation type="submission" date="2018-05" db="EMBL/GenBank/DDBJ databases">
        <title>Genome sequencing and assembly of the regulated plant pathogen Lachnellula willkommii and related sister species for the development of diagnostic species identification markers.</title>
        <authorList>
            <person name="Giroux E."/>
            <person name="Bilodeau G."/>
        </authorList>
    </citation>
    <scope>NUCLEOTIDE SEQUENCE [LARGE SCALE GENOMIC DNA]</scope>
    <source>
        <strain evidence="1 2">CBS 268.59</strain>
    </source>
</reference>
<dbReference type="EMBL" id="QGMK01000726">
    <property type="protein sequence ID" value="TVY78577.1"/>
    <property type="molecule type" value="Genomic_DNA"/>
</dbReference>
<dbReference type="OrthoDB" id="442243at2759"/>
<evidence type="ECO:0000313" key="1">
    <source>
        <dbReference type="EMBL" id="TVY78577.1"/>
    </source>
</evidence>